<protein>
    <submittedName>
        <fullName evidence="2">Uncharacterized protein</fullName>
    </submittedName>
</protein>
<evidence type="ECO:0000256" key="1">
    <source>
        <dbReference type="SAM" id="MobiDB-lite"/>
    </source>
</evidence>
<accession>A0A2G8JWU0</accession>
<name>A0A2G8JWU0_STIJA</name>
<dbReference type="EMBL" id="MRZV01001148">
    <property type="protein sequence ID" value="PIK40226.1"/>
    <property type="molecule type" value="Genomic_DNA"/>
</dbReference>
<reference evidence="2 3" key="1">
    <citation type="journal article" date="2017" name="PLoS Biol.">
        <title>The sea cucumber genome provides insights into morphological evolution and visceral regeneration.</title>
        <authorList>
            <person name="Zhang X."/>
            <person name="Sun L."/>
            <person name="Yuan J."/>
            <person name="Sun Y."/>
            <person name="Gao Y."/>
            <person name="Zhang L."/>
            <person name="Li S."/>
            <person name="Dai H."/>
            <person name="Hamel J.F."/>
            <person name="Liu C."/>
            <person name="Yu Y."/>
            <person name="Liu S."/>
            <person name="Lin W."/>
            <person name="Guo K."/>
            <person name="Jin S."/>
            <person name="Xu P."/>
            <person name="Storey K.B."/>
            <person name="Huan P."/>
            <person name="Zhang T."/>
            <person name="Zhou Y."/>
            <person name="Zhang J."/>
            <person name="Lin C."/>
            <person name="Li X."/>
            <person name="Xing L."/>
            <person name="Huo D."/>
            <person name="Sun M."/>
            <person name="Wang L."/>
            <person name="Mercier A."/>
            <person name="Li F."/>
            <person name="Yang H."/>
            <person name="Xiang J."/>
        </authorList>
    </citation>
    <scope>NUCLEOTIDE SEQUENCE [LARGE SCALE GENOMIC DNA]</scope>
    <source>
        <strain evidence="2">Shaxun</strain>
        <tissue evidence="2">Muscle</tissue>
    </source>
</reference>
<feature type="region of interest" description="Disordered" evidence="1">
    <location>
        <begin position="32"/>
        <end position="57"/>
    </location>
</feature>
<feature type="compositionally biased region" description="Polar residues" evidence="1">
    <location>
        <begin position="32"/>
        <end position="49"/>
    </location>
</feature>
<dbReference type="AlphaFoldDB" id="A0A2G8JWU0"/>
<proteinExistence type="predicted"/>
<sequence length="192" mass="21953">HRTTLPYVNRETTLDNRYTHVAMSSRELSTIQSNRAEPFNIGQSKQEQGNRNRKNERKCLSADDVKLSFQLSGEGTITYWEGTLSSGDSSSSFTKVIAKSVSDLATDVINQILTKVLHIANSNMSRWRFGAMLSMWNPTIDERPSFESLQLTLQGYLNDMRQSCNYDAADEEPSYFTLNKYQIDDDYTEHMP</sequence>
<gene>
    <name evidence="2" type="ORF">BSL78_22933</name>
</gene>
<dbReference type="Proteomes" id="UP000230750">
    <property type="component" value="Unassembled WGS sequence"/>
</dbReference>
<comment type="caution">
    <text evidence="2">The sequence shown here is derived from an EMBL/GenBank/DDBJ whole genome shotgun (WGS) entry which is preliminary data.</text>
</comment>
<keyword evidence="3" id="KW-1185">Reference proteome</keyword>
<evidence type="ECO:0000313" key="2">
    <source>
        <dbReference type="EMBL" id="PIK40226.1"/>
    </source>
</evidence>
<feature type="non-terminal residue" evidence="2">
    <location>
        <position position="1"/>
    </location>
</feature>
<organism evidence="2 3">
    <name type="scientific">Stichopus japonicus</name>
    <name type="common">Sea cucumber</name>
    <dbReference type="NCBI Taxonomy" id="307972"/>
    <lineage>
        <taxon>Eukaryota</taxon>
        <taxon>Metazoa</taxon>
        <taxon>Echinodermata</taxon>
        <taxon>Eleutherozoa</taxon>
        <taxon>Echinozoa</taxon>
        <taxon>Holothuroidea</taxon>
        <taxon>Aspidochirotacea</taxon>
        <taxon>Aspidochirotida</taxon>
        <taxon>Stichopodidae</taxon>
        <taxon>Apostichopus</taxon>
    </lineage>
</organism>
<evidence type="ECO:0000313" key="3">
    <source>
        <dbReference type="Proteomes" id="UP000230750"/>
    </source>
</evidence>